<dbReference type="HOGENOM" id="CLU_3245602_0_0_3"/>
<organism evidence="2 3">
    <name type="scientific">Acaryochloris marina (strain MBIC 11017)</name>
    <dbReference type="NCBI Taxonomy" id="329726"/>
    <lineage>
        <taxon>Bacteria</taxon>
        <taxon>Bacillati</taxon>
        <taxon>Cyanobacteriota</taxon>
        <taxon>Cyanophyceae</taxon>
        <taxon>Acaryochloridales</taxon>
        <taxon>Acaryochloridaceae</taxon>
        <taxon>Acaryochloris</taxon>
    </lineage>
</organism>
<name>B0C2J7_ACAM1</name>
<dbReference type="KEGG" id="amr:AM1_4817"/>
<evidence type="ECO:0000313" key="3">
    <source>
        <dbReference type="Proteomes" id="UP000000268"/>
    </source>
</evidence>
<gene>
    <name evidence="2" type="ordered locus">AM1_4817</name>
</gene>
<protein>
    <submittedName>
        <fullName evidence="2">Uncharacterized protein</fullName>
    </submittedName>
</protein>
<keyword evidence="1" id="KW-0732">Signal</keyword>
<feature type="signal peptide" evidence="1">
    <location>
        <begin position="1"/>
        <end position="22"/>
    </location>
</feature>
<accession>B0C2J7</accession>
<reference evidence="2 3" key="1">
    <citation type="journal article" date="2008" name="Proc. Natl. Acad. Sci. U.S.A.">
        <title>Niche adaptation and genome expansion in the chlorophyll d-producing cyanobacterium Acaryochloris marina.</title>
        <authorList>
            <person name="Swingley W.D."/>
            <person name="Chen M."/>
            <person name="Cheung P.C."/>
            <person name="Conrad A.L."/>
            <person name="Dejesa L.C."/>
            <person name="Hao J."/>
            <person name="Honchak B.M."/>
            <person name="Karbach L.E."/>
            <person name="Kurdoglu A."/>
            <person name="Lahiri S."/>
            <person name="Mastrian S.D."/>
            <person name="Miyashita H."/>
            <person name="Page L."/>
            <person name="Ramakrishna P."/>
            <person name="Satoh S."/>
            <person name="Sattley W.M."/>
            <person name="Shimada Y."/>
            <person name="Taylor H.L."/>
            <person name="Tomo T."/>
            <person name="Tsuchiya T."/>
            <person name="Wang Z.T."/>
            <person name="Raymond J."/>
            <person name="Mimuro M."/>
            <person name="Blankenship R.E."/>
            <person name="Touchman J.W."/>
        </authorList>
    </citation>
    <scope>NUCLEOTIDE SEQUENCE [LARGE SCALE GENOMIC DNA]</scope>
    <source>
        <strain evidence="3">MBIC 11017</strain>
    </source>
</reference>
<evidence type="ECO:0000313" key="2">
    <source>
        <dbReference type="EMBL" id="ABW29787.1"/>
    </source>
</evidence>
<evidence type="ECO:0000256" key="1">
    <source>
        <dbReference type="SAM" id="SignalP"/>
    </source>
</evidence>
<proteinExistence type="predicted"/>
<dbReference type="Proteomes" id="UP000000268">
    <property type="component" value="Chromosome"/>
</dbReference>
<dbReference type="AlphaFoldDB" id="B0C2J7"/>
<keyword evidence="3" id="KW-1185">Reference proteome</keyword>
<dbReference type="EMBL" id="CP000828">
    <property type="protein sequence ID" value="ABW29787.1"/>
    <property type="molecule type" value="Genomic_DNA"/>
</dbReference>
<feature type="chain" id="PRO_5002746632" evidence="1">
    <location>
        <begin position="23"/>
        <end position="42"/>
    </location>
</feature>
<sequence length="42" mass="4675">MLRARNCNYFLAFLISSSGAIVANLQPDWQSKLPSYLKSGLT</sequence>